<evidence type="ECO:0000256" key="3">
    <source>
        <dbReference type="ARBA" id="ARBA00023125"/>
    </source>
</evidence>
<dbReference type="InterPro" id="IPR005119">
    <property type="entry name" value="LysR_subst-bd"/>
</dbReference>
<dbReference type="SUPFAM" id="SSF53850">
    <property type="entry name" value="Periplasmic binding protein-like II"/>
    <property type="match status" value="1"/>
</dbReference>
<evidence type="ECO:0000313" key="7">
    <source>
        <dbReference type="Proteomes" id="UP000092741"/>
    </source>
</evidence>
<dbReference type="PROSITE" id="PS50931">
    <property type="entry name" value="HTH_LYSR"/>
    <property type="match status" value="1"/>
</dbReference>
<comment type="similarity">
    <text evidence="1">Belongs to the LysR transcriptional regulatory family.</text>
</comment>
<name>A0AAN0Y5J5_VIBNA</name>
<sequence length="320" mass="36224">MLGLSKGLQGELAINIRELDLNLLRVLRAIVETKNSHAAAQKLGISQTSVSRAIAKLKESFGEQLFIRKAHGIEPSELAMMLADASVDMLHPIEKVIEDYSAFDPKKYSGKVNILVNTFLLEFFGPRLILALRYALPSASFNISQWQKDSLYDVLQGGVDYVIQFESYSMPQDMFCRNLAKIENVLLARKNHPSLSKSSDWDTIHRLPIVRLYLDGINPRKGILEQLYEKQGYQANFLLTTHSVRTAVELVKNSDAILYSSRFVCQIAPELECYPLPPSIQRHNVLDIGGSYLQTRRGSPFSQYLHQTIQTFFNQTLSTQ</sequence>
<evidence type="ECO:0000256" key="4">
    <source>
        <dbReference type="ARBA" id="ARBA00023163"/>
    </source>
</evidence>
<dbReference type="AlphaFoldDB" id="A0AAN0Y5J5"/>
<keyword evidence="4" id="KW-0804">Transcription</keyword>
<dbReference type="PRINTS" id="PR00039">
    <property type="entry name" value="HTHLYSR"/>
</dbReference>
<dbReference type="Pfam" id="PF03466">
    <property type="entry name" value="LysR_substrate"/>
    <property type="match status" value="1"/>
</dbReference>
<dbReference type="Pfam" id="PF00126">
    <property type="entry name" value="HTH_1"/>
    <property type="match status" value="1"/>
</dbReference>
<dbReference type="Proteomes" id="UP000092741">
    <property type="component" value="Chromosome 2"/>
</dbReference>
<evidence type="ECO:0000259" key="5">
    <source>
        <dbReference type="PROSITE" id="PS50931"/>
    </source>
</evidence>
<reference evidence="6 7" key="1">
    <citation type="submission" date="2016-07" db="EMBL/GenBank/DDBJ databases">
        <title>Developing Vibrio natriegens as a novel, fast-growing host for biotechnology.</title>
        <authorList>
            <person name="Weinstock M.T."/>
            <person name="Hesek E.D."/>
            <person name="Wilson C.M."/>
            <person name="Gibson D.G."/>
        </authorList>
    </citation>
    <scope>NUCLEOTIDE SEQUENCE [LARGE SCALE GENOMIC DNA]</scope>
    <source>
        <strain evidence="6 7">ATCC 14048</strain>
    </source>
</reference>
<evidence type="ECO:0000256" key="1">
    <source>
        <dbReference type="ARBA" id="ARBA00009437"/>
    </source>
</evidence>
<dbReference type="InterPro" id="IPR000847">
    <property type="entry name" value="LysR_HTH_N"/>
</dbReference>
<dbReference type="Gene3D" id="1.10.10.10">
    <property type="entry name" value="Winged helix-like DNA-binding domain superfamily/Winged helix DNA-binding domain"/>
    <property type="match status" value="1"/>
</dbReference>
<dbReference type="SUPFAM" id="SSF46785">
    <property type="entry name" value="Winged helix' DNA-binding domain"/>
    <property type="match status" value="1"/>
</dbReference>
<gene>
    <name evidence="6" type="ORF">BA890_16735</name>
</gene>
<dbReference type="GO" id="GO:0003677">
    <property type="term" value="F:DNA binding"/>
    <property type="evidence" value="ECO:0007669"/>
    <property type="project" value="UniProtKB-KW"/>
</dbReference>
<accession>A0AAN0Y5J5</accession>
<dbReference type="PANTHER" id="PTHR30118">
    <property type="entry name" value="HTH-TYPE TRANSCRIPTIONAL REGULATOR LEUO-RELATED"/>
    <property type="match status" value="1"/>
</dbReference>
<evidence type="ECO:0000256" key="2">
    <source>
        <dbReference type="ARBA" id="ARBA00023015"/>
    </source>
</evidence>
<dbReference type="InterPro" id="IPR050389">
    <property type="entry name" value="LysR-type_TF"/>
</dbReference>
<organism evidence="6 7">
    <name type="scientific">Vibrio natriegens NBRC 15636 = ATCC 14048 = DSM 759</name>
    <dbReference type="NCBI Taxonomy" id="1219067"/>
    <lineage>
        <taxon>Bacteria</taxon>
        <taxon>Pseudomonadati</taxon>
        <taxon>Pseudomonadota</taxon>
        <taxon>Gammaproteobacteria</taxon>
        <taxon>Vibrionales</taxon>
        <taxon>Vibrionaceae</taxon>
        <taxon>Vibrio</taxon>
    </lineage>
</organism>
<dbReference type="PANTHER" id="PTHR30118:SF7">
    <property type="entry name" value="TRANSCRIPTIONAL REGULATOR LYSR FAMILY"/>
    <property type="match status" value="1"/>
</dbReference>
<keyword evidence="7" id="KW-1185">Reference proteome</keyword>
<dbReference type="RefSeq" id="WP_020335971.1">
    <property type="nucleotide sequence ID" value="NZ_ATWU01000127.1"/>
</dbReference>
<dbReference type="InterPro" id="IPR036390">
    <property type="entry name" value="WH_DNA-bd_sf"/>
</dbReference>
<dbReference type="InterPro" id="IPR036388">
    <property type="entry name" value="WH-like_DNA-bd_sf"/>
</dbReference>
<dbReference type="Gene3D" id="3.40.190.10">
    <property type="entry name" value="Periplasmic binding protein-like II"/>
    <property type="match status" value="2"/>
</dbReference>
<proteinExistence type="inferred from homology"/>
<keyword evidence="3" id="KW-0238">DNA-binding</keyword>
<dbReference type="GO" id="GO:0003700">
    <property type="term" value="F:DNA-binding transcription factor activity"/>
    <property type="evidence" value="ECO:0007669"/>
    <property type="project" value="InterPro"/>
</dbReference>
<keyword evidence="2" id="KW-0805">Transcription regulation</keyword>
<dbReference type="EMBL" id="CP016346">
    <property type="protein sequence ID" value="ANQ14400.1"/>
    <property type="molecule type" value="Genomic_DNA"/>
</dbReference>
<evidence type="ECO:0000313" key="6">
    <source>
        <dbReference type="EMBL" id="ANQ14400.1"/>
    </source>
</evidence>
<feature type="domain" description="HTH lysR-type" evidence="5">
    <location>
        <begin position="19"/>
        <end position="76"/>
    </location>
</feature>
<protein>
    <submittedName>
        <fullName evidence="6">Transcriptional regulator</fullName>
    </submittedName>
</protein>